<evidence type="ECO:0000256" key="3">
    <source>
        <dbReference type="ARBA" id="ARBA00022692"/>
    </source>
</evidence>
<dbReference type="GO" id="GO:0005886">
    <property type="term" value="C:plasma membrane"/>
    <property type="evidence" value="ECO:0007669"/>
    <property type="project" value="UniProtKB-ARBA"/>
</dbReference>
<keyword evidence="4 6" id="KW-1133">Transmembrane helix</keyword>
<evidence type="ECO:0000256" key="1">
    <source>
        <dbReference type="ARBA" id="ARBA00004141"/>
    </source>
</evidence>
<organism evidence="7 8">
    <name type="scientific">Triparma columacea</name>
    <dbReference type="NCBI Taxonomy" id="722753"/>
    <lineage>
        <taxon>Eukaryota</taxon>
        <taxon>Sar</taxon>
        <taxon>Stramenopiles</taxon>
        <taxon>Ochrophyta</taxon>
        <taxon>Bolidophyceae</taxon>
        <taxon>Parmales</taxon>
        <taxon>Triparmaceae</taxon>
        <taxon>Triparma</taxon>
    </lineage>
</organism>
<feature type="transmembrane region" description="Helical" evidence="6">
    <location>
        <begin position="143"/>
        <end position="161"/>
    </location>
</feature>
<evidence type="ECO:0000313" key="8">
    <source>
        <dbReference type="Proteomes" id="UP001165065"/>
    </source>
</evidence>
<evidence type="ECO:0000256" key="4">
    <source>
        <dbReference type="ARBA" id="ARBA00022989"/>
    </source>
</evidence>
<dbReference type="InterPro" id="IPR018629">
    <property type="entry name" value="XK-rel"/>
</dbReference>
<keyword evidence="3 6" id="KW-0812">Transmembrane</keyword>
<keyword evidence="8" id="KW-1185">Reference proteome</keyword>
<sequence length="644" mass="73220">MQASRKRLQNLNDKEKFRRIGNLKEILTTRFLKSKLSTLKSNAAYRLILASQLSSSLRTCFLDSSRTSQLPQKISSEDMAKLAVSYIEAIKMSSMHTREDMTRWFDANFPSLESTDRDFKAAVRNFRVLLTELAVLMRPMIKMFRVALGLRLSVIAISSYADMVTDVLVTIDFFKKGQTSMGAASVSCVCTALFFQFLCIIMQYHGQKQNKKSFYMGIITLVGLGPLLQAWDVFRGIEQGEGMMCDPSRMLATTKAIEILFESLPESILQATALLSTEHTKLSTINYIGIGSSLFSAGFILTDANLGICKSLMMNSPNNPYYNMLPGKKARFTRCMSGYALFTTMYFSTSVFTIALVYLKYGGTSILRVVVAEVSVMFLYKHFVDGELLAYSLISKPSRLDPLCGMVFKFAYYLSTCVSYIPFLKNPCELGAHVAAALIVWRMVTNSALVVLTLPGLVDEGTLPWMTVTAGLAGYFSCLFLSWLGAFWYWGSMADRHQIRRWWMRQTGKQHIEECWDDENIWFCRAMTKDEEMANWFNSIHPIHLPMTRIKTWITVELVGKYSSQNEMESSQAKCPPFMTQAFKLRILDIFSWWGRDEELAEVKEALDLLPTFVEVESIKKMHSRITKERSKKVQVHPAEDGTE</sequence>
<gene>
    <name evidence="7" type="ORF">TrCOL_g10804</name>
</gene>
<accession>A0A9W7L3D3</accession>
<feature type="transmembrane region" description="Helical" evidence="6">
    <location>
        <begin position="181"/>
        <end position="202"/>
    </location>
</feature>
<dbReference type="Pfam" id="PF09815">
    <property type="entry name" value="XK-related"/>
    <property type="match status" value="1"/>
</dbReference>
<dbReference type="Proteomes" id="UP001165065">
    <property type="component" value="Unassembled WGS sequence"/>
</dbReference>
<comment type="subcellular location">
    <subcellularLocation>
        <location evidence="1">Membrane</location>
        <topology evidence="1">Multi-pass membrane protein</topology>
    </subcellularLocation>
</comment>
<name>A0A9W7L3D3_9STRA</name>
<feature type="transmembrane region" description="Helical" evidence="6">
    <location>
        <begin position="403"/>
        <end position="423"/>
    </location>
</feature>
<feature type="transmembrane region" description="Helical" evidence="6">
    <location>
        <begin position="339"/>
        <end position="359"/>
    </location>
</feature>
<feature type="transmembrane region" description="Helical" evidence="6">
    <location>
        <begin position="472"/>
        <end position="491"/>
    </location>
</feature>
<feature type="transmembrane region" description="Helical" evidence="6">
    <location>
        <begin position="214"/>
        <end position="234"/>
    </location>
</feature>
<protein>
    <submittedName>
        <fullName evidence="7">Uncharacterized protein</fullName>
    </submittedName>
</protein>
<dbReference type="EMBL" id="BRYA01000603">
    <property type="protein sequence ID" value="GMI25154.1"/>
    <property type="molecule type" value="Genomic_DNA"/>
</dbReference>
<evidence type="ECO:0000313" key="7">
    <source>
        <dbReference type="EMBL" id="GMI25154.1"/>
    </source>
</evidence>
<reference evidence="8" key="1">
    <citation type="journal article" date="2023" name="Commun. Biol.">
        <title>Genome analysis of Parmales, the sister group of diatoms, reveals the evolutionary specialization of diatoms from phago-mixotrophs to photoautotrophs.</title>
        <authorList>
            <person name="Ban H."/>
            <person name="Sato S."/>
            <person name="Yoshikawa S."/>
            <person name="Yamada K."/>
            <person name="Nakamura Y."/>
            <person name="Ichinomiya M."/>
            <person name="Sato N."/>
            <person name="Blanc-Mathieu R."/>
            <person name="Endo H."/>
            <person name="Kuwata A."/>
            <person name="Ogata H."/>
        </authorList>
    </citation>
    <scope>NUCLEOTIDE SEQUENCE [LARGE SCALE GENOMIC DNA]</scope>
</reference>
<evidence type="ECO:0000256" key="6">
    <source>
        <dbReference type="SAM" id="Phobius"/>
    </source>
</evidence>
<evidence type="ECO:0000256" key="2">
    <source>
        <dbReference type="ARBA" id="ARBA00008789"/>
    </source>
</evidence>
<feature type="transmembrane region" description="Helical" evidence="6">
    <location>
        <begin position="430"/>
        <end position="452"/>
    </location>
</feature>
<evidence type="ECO:0000256" key="5">
    <source>
        <dbReference type="ARBA" id="ARBA00023136"/>
    </source>
</evidence>
<dbReference type="OrthoDB" id="10631994at2759"/>
<dbReference type="AlphaFoldDB" id="A0A9W7L3D3"/>
<proteinExistence type="inferred from homology"/>
<comment type="similarity">
    <text evidence="2">Belongs to the XK family.</text>
</comment>
<comment type="caution">
    <text evidence="7">The sequence shown here is derived from an EMBL/GenBank/DDBJ whole genome shotgun (WGS) entry which is preliminary data.</text>
</comment>
<keyword evidence="5 6" id="KW-0472">Membrane</keyword>